<evidence type="ECO:0000313" key="3">
    <source>
        <dbReference type="EMBL" id="SDM72054.1"/>
    </source>
</evidence>
<dbReference type="Gene3D" id="3.40.190.80">
    <property type="match status" value="1"/>
</dbReference>
<accession>A0ABY0R793</accession>
<dbReference type="EMBL" id="FNHO01000008">
    <property type="protein sequence ID" value="SDM72054.1"/>
    <property type="molecule type" value="Genomic_DNA"/>
</dbReference>
<dbReference type="Pfam" id="PF00459">
    <property type="entry name" value="Inositol_P"/>
    <property type="match status" value="1"/>
</dbReference>
<dbReference type="Gene3D" id="3.30.540.10">
    <property type="entry name" value="Fructose-1,6-Bisphosphatase, subunit A, domain 1"/>
    <property type="match status" value="1"/>
</dbReference>
<dbReference type="Proteomes" id="UP000182276">
    <property type="component" value="Unassembled WGS sequence"/>
</dbReference>
<proteinExistence type="inferred from homology"/>
<gene>
    <name evidence="3" type="ORF">SAMN05660875_1087</name>
</gene>
<comment type="similarity">
    <text evidence="1">Belongs to the inositol monophosphatase superfamily.</text>
</comment>
<reference evidence="3 4" key="1">
    <citation type="submission" date="2016-10" db="EMBL/GenBank/DDBJ databases">
        <authorList>
            <person name="Varghese N."/>
            <person name="Submissions S."/>
        </authorList>
    </citation>
    <scope>NUCLEOTIDE SEQUENCE [LARGE SCALE GENOMIC DNA]</scope>
    <source>
        <strain evidence="3 4">DSM 6083</strain>
    </source>
</reference>
<dbReference type="PANTHER" id="PTHR20854">
    <property type="entry name" value="INOSITOL MONOPHOSPHATASE"/>
    <property type="match status" value="1"/>
</dbReference>
<organism evidence="3 4">
    <name type="scientific">Stutzerimonas balearica DSM 6083</name>
    <dbReference type="NCBI Taxonomy" id="1123016"/>
    <lineage>
        <taxon>Bacteria</taxon>
        <taxon>Pseudomonadati</taxon>
        <taxon>Pseudomonadota</taxon>
        <taxon>Gammaproteobacteria</taxon>
        <taxon>Pseudomonadales</taxon>
        <taxon>Pseudomonadaceae</taxon>
        <taxon>Stutzerimonas</taxon>
    </lineage>
</organism>
<evidence type="ECO:0000256" key="2">
    <source>
        <dbReference type="SAM" id="MobiDB-lite"/>
    </source>
</evidence>
<feature type="region of interest" description="Disordered" evidence="2">
    <location>
        <begin position="1"/>
        <end position="20"/>
    </location>
</feature>
<dbReference type="PANTHER" id="PTHR20854:SF4">
    <property type="entry name" value="INOSITOL-1-MONOPHOSPHATASE-RELATED"/>
    <property type="match status" value="1"/>
</dbReference>
<protein>
    <submittedName>
        <fullName evidence="3">Myo-inositol-1(Or 4)-monophosphatase</fullName>
    </submittedName>
</protein>
<dbReference type="InterPro" id="IPR000760">
    <property type="entry name" value="Inositol_monophosphatase-like"/>
</dbReference>
<name>A0ABY0R793_9GAMM</name>
<evidence type="ECO:0000313" key="4">
    <source>
        <dbReference type="Proteomes" id="UP000182276"/>
    </source>
</evidence>
<comment type="caution">
    <text evidence="3">The sequence shown here is derived from an EMBL/GenBank/DDBJ whole genome shotgun (WGS) entry which is preliminary data.</text>
</comment>
<sequence length="291" mass="31090">MGIDDLTPNHSRPQTESEHSILSPMDYESLLAQVVQLVEDAGLLLITEWQRPEGPRGSGDKADVDVEIESLLKPRLLQLLDCDFWGEETGHRLTGARYCWVVDPNDGTADFLKGHKGSAISVGLLEDAQPVLGVVYAPVLLDGDSDCVAWAKGAPCVLRNGSPIKATLTQKEWNQDSRVMVSTAATNKPEINSELCSPGCFVAMPSIAYRLARVAAGDGDAGVSLVPVSAHDVAAGHALLIGAGGVLIDQDGNSITYVTEADMQTVSRRCFGGTREACQSLASRNWSKVFT</sequence>
<dbReference type="SUPFAM" id="SSF56655">
    <property type="entry name" value="Carbohydrate phosphatase"/>
    <property type="match status" value="1"/>
</dbReference>
<keyword evidence="4" id="KW-1185">Reference proteome</keyword>
<evidence type="ECO:0000256" key="1">
    <source>
        <dbReference type="ARBA" id="ARBA00009759"/>
    </source>
</evidence>